<evidence type="ECO:0000256" key="1">
    <source>
        <dbReference type="SAM" id="MobiDB-lite"/>
    </source>
</evidence>
<dbReference type="RefSeq" id="WP_162050783.1">
    <property type="nucleotide sequence ID" value="NZ_AP019011.1"/>
</dbReference>
<dbReference type="EMBL" id="AP022345">
    <property type="protein sequence ID" value="BBU68426.1"/>
    <property type="molecule type" value="Genomic_DNA"/>
</dbReference>
<evidence type="ECO:0000256" key="2">
    <source>
        <dbReference type="SAM" id="Phobius"/>
    </source>
</evidence>
<sequence length="279" mass="30175">MPERQTRHHRQSPWQDNHPPETLPPIRHVTVGHGVRWIGEGWALFVRRPGLWLITALLQTLLILLVMLVPVLGQVGAHLLMPVLSAGLMVVAHRVQYNEPVAIADAFTGFREHAPAVVNVGVWYMLGWMLIVALGLLLGGGAALSGMAVGLETQYEWLGVVISVFGIILAVTISLLLVLPLVMSVWLAPPLAVFHDIPAMAAMKHSFVASWRSLPAFIVAFFLVALMLFLTALTMGLALLVVIPVMGGATFAAYQDLYELPQPAANGEPNLTGSEIADA</sequence>
<feature type="transmembrane region" description="Helical" evidence="2">
    <location>
        <begin position="157"/>
        <end position="188"/>
    </location>
</feature>
<dbReference type="InterPro" id="IPR047798">
    <property type="entry name" value="BPSS1780-like"/>
</dbReference>
<keyword evidence="4" id="KW-1185">Reference proteome</keyword>
<dbReference type="Proteomes" id="UP000463961">
    <property type="component" value="Chromosome"/>
</dbReference>
<feature type="region of interest" description="Disordered" evidence="1">
    <location>
        <begin position="1"/>
        <end position="23"/>
    </location>
</feature>
<dbReference type="AlphaFoldDB" id="A0A679ICC5"/>
<proteinExistence type="predicted"/>
<feature type="transmembrane region" description="Helical" evidence="2">
    <location>
        <begin position="208"/>
        <end position="230"/>
    </location>
</feature>
<gene>
    <name evidence="3" type="ORF">ICHIAU1_07090</name>
</gene>
<reference evidence="4" key="1">
    <citation type="submission" date="2020-01" db="EMBL/GenBank/DDBJ databases">
        <title>Phosphoaccumulans saitamaens gen. nov., sp. nov., a polyphosphate accumulating bacterium isolated from surface river water.</title>
        <authorList>
            <person name="Watanabe K."/>
            <person name="Suda W."/>
        </authorList>
    </citation>
    <scope>NUCLEOTIDE SEQUENCE [LARGE SCALE GENOMIC DNA]</scope>
    <source>
        <strain evidence="4">ICHIAU1</strain>
    </source>
</reference>
<feature type="transmembrane region" description="Helical" evidence="2">
    <location>
        <begin position="122"/>
        <end position="145"/>
    </location>
</feature>
<feature type="transmembrane region" description="Helical" evidence="2">
    <location>
        <begin position="237"/>
        <end position="254"/>
    </location>
</feature>
<keyword evidence="2" id="KW-1133">Transmembrane helix</keyword>
<dbReference type="NCBIfam" id="NF041043">
    <property type="entry name" value="BPSS1780_fam"/>
    <property type="match status" value="1"/>
</dbReference>
<feature type="compositionally biased region" description="Basic residues" evidence="1">
    <location>
        <begin position="1"/>
        <end position="11"/>
    </location>
</feature>
<keyword evidence="2" id="KW-0812">Transmembrane</keyword>
<feature type="transmembrane region" description="Helical" evidence="2">
    <location>
        <begin position="51"/>
        <end position="72"/>
    </location>
</feature>
<protein>
    <submittedName>
        <fullName evidence="3">Uncharacterized protein</fullName>
    </submittedName>
</protein>
<dbReference type="OrthoDB" id="5298483at2"/>
<organism evidence="3 4">
    <name type="scientific">Fluviibacter phosphoraccumulans</name>
    <dbReference type="NCBI Taxonomy" id="1751046"/>
    <lineage>
        <taxon>Bacteria</taxon>
        <taxon>Pseudomonadati</taxon>
        <taxon>Pseudomonadota</taxon>
        <taxon>Betaproteobacteria</taxon>
        <taxon>Rhodocyclales</taxon>
        <taxon>Fluviibacteraceae</taxon>
        <taxon>Fluviibacter</taxon>
    </lineage>
</organism>
<name>A0A679ICC5_9RHOO</name>
<accession>A0A679ICC5</accession>
<evidence type="ECO:0000313" key="4">
    <source>
        <dbReference type="Proteomes" id="UP000463961"/>
    </source>
</evidence>
<keyword evidence="2" id="KW-0472">Membrane</keyword>
<evidence type="ECO:0000313" key="3">
    <source>
        <dbReference type="EMBL" id="BBU68426.1"/>
    </source>
</evidence>